<reference evidence="4 5" key="1">
    <citation type="submission" date="2014-09" db="EMBL/GenBank/DDBJ databases">
        <title>Genome sequencing and annotation of Bacillus Okhensis strain Kh10-101T.</title>
        <authorList>
            <person name="Prakash J.S."/>
        </authorList>
    </citation>
    <scope>NUCLEOTIDE SEQUENCE [LARGE SCALE GENOMIC DNA]</scope>
    <source>
        <strain evidence="5">Kh10-101T</strain>
    </source>
</reference>
<evidence type="ECO:0000256" key="2">
    <source>
        <dbReference type="ARBA" id="ARBA00023002"/>
    </source>
</evidence>
<keyword evidence="2" id="KW-0560">Oxidoreductase</keyword>
<evidence type="ECO:0000313" key="4">
    <source>
        <dbReference type="EMBL" id="KHF38686.1"/>
    </source>
</evidence>
<dbReference type="InterPro" id="IPR051911">
    <property type="entry name" value="SDR_oxidoreductase"/>
</dbReference>
<dbReference type="EMBL" id="JRJU01000032">
    <property type="protein sequence ID" value="KHF38686.1"/>
    <property type="molecule type" value="Genomic_DNA"/>
</dbReference>
<dbReference type="PANTHER" id="PTHR43976:SF16">
    <property type="entry name" value="SHORT-CHAIN DEHYDROGENASE_REDUCTASE FAMILY PROTEIN"/>
    <property type="match status" value="1"/>
</dbReference>
<dbReference type="InterPro" id="IPR020904">
    <property type="entry name" value="Sc_DH/Rdtase_CS"/>
</dbReference>
<evidence type="ECO:0000313" key="5">
    <source>
        <dbReference type="Proteomes" id="UP000030832"/>
    </source>
</evidence>
<proteinExistence type="inferred from homology"/>
<sequence>MKEKDSRWSELRRTAIITGSSSGFGLVTTLELAKRGFTVLATMRNVEKAVAFNSLTDDEDILRRIEPFPLDVTEEDSVARFLKKVQSMERVDVLINNAGFAIGGFAEEVGLGDYRRQFETNVFGVMAVTQAVLPVMRKQKAGTIINISSVSGRIGFPGLSPYVSSKHALEGYSESLRLECAPFGIQVALVEPGSYRTNIWSSGMEVSKHSMAEGSPYSDYMNGMTSKLESSKKKHGEPLEVAELICNLAERETITKLRYPIGKGLKLTLVLKQLMPWSWWEKIVLRQILKK</sequence>
<dbReference type="Pfam" id="PF00106">
    <property type="entry name" value="adh_short"/>
    <property type="match status" value="1"/>
</dbReference>
<evidence type="ECO:0000256" key="3">
    <source>
        <dbReference type="RuleBase" id="RU000363"/>
    </source>
</evidence>
<name>A0A0B0IG83_9BACI</name>
<dbReference type="NCBIfam" id="NF005372">
    <property type="entry name" value="PRK06914.1"/>
    <property type="match status" value="1"/>
</dbReference>
<dbReference type="AlphaFoldDB" id="A0A0B0IG83"/>
<organism evidence="4 5">
    <name type="scientific">Halalkalibacter okhensis</name>
    <dbReference type="NCBI Taxonomy" id="333138"/>
    <lineage>
        <taxon>Bacteria</taxon>
        <taxon>Bacillati</taxon>
        <taxon>Bacillota</taxon>
        <taxon>Bacilli</taxon>
        <taxon>Bacillales</taxon>
        <taxon>Bacillaceae</taxon>
        <taxon>Halalkalibacter</taxon>
    </lineage>
</organism>
<accession>A0A0B0IG83</accession>
<dbReference type="STRING" id="333138.LQ50_19615"/>
<dbReference type="SUPFAM" id="SSF51735">
    <property type="entry name" value="NAD(P)-binding Rossmann-fold domains"/>
    <property type="match status" value="1"/>
</dbReference>
<dbReference type="GO" id="GO:0016491">
    <property type="term" value="F:oxidoreductase activity"/>
    <property type="evidence" value="ECO:0007669"/>
    <property type="project" value="UniProtKB-KW"/>
</dbReference>
<dbReference type="CDD" id="cd05374">
    <property type="entry name" value="17beta-HSD-like_SDR_c"/>
    <property type="match status" value="1"/>
</dbReference>
<dbReference type="PRINTS" id="PR00081">
    <property type="entry name" value="GDHRDH"/>
</dbReference>
<dbReference type="PROSITE" id="PS00061">
    <property type="entry name" value="ADH_SHORT"/>
    <property type="match status" value="1"/>
</dbReference>
<dbReference type="Proteomes" id="UP000030832">
    <property type="component" value="Unassembled WGS sequence"/>
</dbReference>
<evidence type="ECO:0000256" key="1">
    <source>
        <dbReference type="ARBA" id="ARBA00006484"/>
    </source>
</evidence>
<dbReference type="InterPro" id="IPR002347">
    <property type="entry name" value="SDR_fam"/>
</dbReference>
<dbReference type="PRINTS" id="PR00080">
    <property type="entry name" value="SDRFAMILY"/>
</dbReference>
<dbReference type="eggNOG" id="COG4221">
    <property type="taxonomic scope" value="Bacteria"/>
</dbReference>
<comment type="similarity">
    <text evidence="1 3">Belongs to the short-chain dehydrogenases/reductases (SDR) family.</text>
</comment>
<comment type="caution">
    <text evidence="4">The sequence shown here is derived from an EMBL/GenBank/DDBJ whole genome shotgun (WGS) entry which is preliminary data.</text>
</comment>
<dbReference type="Gene3D" id="3.40.50.720">
    <property type="entry name" value="NAD(P)-binding Rossmann-like Domain"/>
    <property type="match status" value="1"/>
</dbReference>
<dbReference type="PANTHER" id="PTHR43976">
    <property type="entry name" value="SHORT CHAIN DEHYDROGENASE"/>
    <property type="match status" value="1"/>
</dbReference>
<gene>
    <name evidence="4" type="ORF">LQ50_19615</name>
</gene>
<keyword evidence="5" id="KW-1185">Reference proteome</keyword>
<dbReference type="InterPro" id="IPR036291">
    <property type="entry name" value="NAD(P)-bd_dom_sf"/>
</dbReference>
<protein>
    <submittedName>
        <fullName evidence="4">Short-chain dehydrogenase</fullName>
    </submittedName>
</protein>